<proteinExistence type="predicted"/>
<evidence type="ECO:0000313" key="1">
    <source>
        <dbReference type="EMBL" id="AHC40557.1"/>
    </source>
</evidence>
<dbReference type="Proteomes" id="UP000018745">
    <property type="component" value="Chromosome"/>
</dbReference>
<gene>
    <name evidence="1" type="ORF">OVS_04150</name>
</gene>
<evidence type="ECO:0000313" key="2">
    <source>
        <dbReference type="Proteomes" id="UP000018745"/>
    </source>
</evidence>
<accession>A0ABN4BNV5</accession>
<sequence length="101" mass="10766">MAESVSFATAQFLASWTLGTELNSLAFSSLGFSGEELVSGEERLSGPCLMGTLSNPSGTEITDCVVSDWVGLVEEVRLIKGITQAPPPRDNKELPFISKCI</sequence>
<keyword evidence="2" id="KW-1185">Reference proteome</keyword>
<organism evidence="1 2">
    <name type="scientific">Mycoplasma ovis str. Michigan</name>
    <dbReference type="NCBI Taxonomy" id="1415773"/>
    <lineage>
        <taxon>Bacteria</taxon>
        <taxon>Bacillati</taxon>
        <taxon>Mycoplasmatota</taxon>
        <taxon>Mollicutes</taxon>
        <taxon>Mycoplasmataceae</taxon>
        <taxon>Mycoplasma</taxon>
    </lineage>
</organism>
<dbReference type="EMBL" id="CP006935">
    <property type="protein sequence ID" value="AHC40557.1"/>
    <property type="molecule type" value="Genomic_DNA"/>
</dbReference>
<reference evidence="1 2" key="1">
    <citation type="journal article" date="2014" name="Genome Announc.">
        <title>Complete Genome Sequence of Mycoplasma ovis Strain Michigan, a Hemoplasma of Sheep with Two Distinct 16S rRNA Genes.</title>
        <authorList>
            <person name="Deshuillers P.L."/>
            <person name="Santos A.P."/>
            <person name="do Nascimento N.C."/>
            <person name="Hampel J.A."/>
            <person name="Bergin I.L."/>
            <person name="Dyson M.C."/>
            <person name="Messick J.B."/>
        </authorList>
    </citation>
    <scope>NUCLEOTIDE SEQUENCE [LARGE SCALE GENOMIC DNA]</scope>
    <source>
        <strain evidence="1 2">Michigan</strain>
    </source>
</reference>
<protein>
    <submittedName>
        <fullName evidence="1">Uncharacterized protein</fullName>
    </submittedName>
</protein>
<name>A0ABN4BNV5_9MOLU</name>